<name>A0A392UYD5_9FABA</name>
<dbReference type="EMBL" id="LXQA010985711">
    <property type="protein sequence ID" value="MCI79999.1"/>
    <property type="molecule type" value="Genomic_DNA"/>
</dbReference>
<comment type="caution">
    <text evidence="1">The sequence shown here is derived from an EMBL/GenBank/DDBJ whole genome shotgun (WGS) entry which is preliminary data.</text>
</comment>
<dbReference type="Proteomes" id="UP000265520">
    <property type="component" value="Unassembled WGS sequence"/>
</dbReference>
<proteinExistence type="predicted"/>
<reference evidence="1 2" key="1">
    <citation type="journal article" date="2018" name="Front. Plant Sci.">
        <title>Red Clover (Trifolium pratense) and Zigzag Clover (T. medium) - A Picture of Genomic Similarities and Differences.</title>
        <authorList>
            <person name="Dluhosova J."/>
            <person name="Istvanek J."/>
            <person name="Nedelnik J."/>
            <person name="Repkova J."/>
        </authorList>
    </citation>
    <scope>NUCLEOTIDE SEQUENCE [LARGE SCALE GENOMIC DNA]</scope>
    <source>
        <strain evidence="2">cv. 10/8</strain>
        <tissue evidence="1">Leaf</tissue>
    </source>
</reference>
<feature type="non-terminal residue" evidence="1">
    <location>
        <position position="1"/>
    </location>
</feature>
<sequence length="27" mass="2520">VADAVAVTVIAIAVNVVAATRIAAVAA</sequence>
<organism evidence="1 2">
    <name type="scientific">Trifolium medium</name>
    <dbReference type="NCBI Taxonomy" id="97028"/>
    <lineage>
        <taxon>Eukaryota</taxon>
        <taxon>Viridiplantae</taxon>
        <taxon>Streptophyta</taxon>
        <taxon>Embryophyta</taxon>
        <taxon>Tracheophyta</taxon>
        <taxon>Spermatophyta</taxon>
        <taxon>Magnoliopsida</taxon>
        <taxon>eudicotyledons</taxon>
        <taxon>Gunneridae</taxon>
        <taxon>Pentapetalae</taxon>
        <taxon>rosids</taxon>
        <taxon>fabids</taxon>
        <taxon>Fabales</taxon>
        <taxon>Fabaceae</taxon>
        <taxon>Papilionoideae</taxon>
        <taxon>50 kb inversion clade</taxon>
        <taxon>NPAAA clade</taxon>
        <taxon>Hologalegina</taxon>
        <taxon>IRL clade</taxon>
        <taxon>Trifolieae</taxon>
        <taxon>Trifolium</taxon>
    </lineage>
</organism>
<keyword evidence="2" id="KW-1185">Reference proteome</keyword>
<protein>
    <submittedName>
        <fullName evidence="1">Uncharacterized protein</fullName>
    </submittedName>
</protein>
<accession>A0A392UYD5</accession>
<dbReference type="AlphaFoldDB" id="A0A392UYD5"/>
<evidence type="ECO:0000313" key="1">
    <source>
        <dbReference type="EMBL" id="MCI79999.1"/>
    </source>
</evidence>
<evidence type="ECO:0000313" key="2">
    <source>
        <dbReference type="Proteomes" id="UP000265520"/>
    </source>
</evidence>